<keyword evidence="6" id="KW-1185">Reference proteome</keyword>
<dbReference type="AlphaFoldDB" id="A0A5J5DW70"/>
<feature type="transmembrane region" description="Helical" evidence="2">
    <location>
        <begin position="296"/>
        <end position="316"/>
    </location>
</feature>
<feature type="transmembrane region" description="Helical" evidence="2">
    <location>
        <begin position="194"/>
        <end position="218"/>
    </location>
</feature>
<comment type="caution">
    <text evidence="4">The sequence shown here is derived from an EMBL/GenBank/DDBJ whole genome shotgun (WGS) entry which is preliminary data.</text>
</comment>
<dbReference type="InterPro" id="IPR046062">
    <property type="entry name" value="DUF6020"/>
</dbReference>
<gene>
    <name evidence="4" type="ORF">EM848_10920</name>
    <name evidence="3" type="ORF">EMO90_05125</name>
</gene>
<dbReference type="RefSeq" id="WP_150354962.1">
    <property type="nucleotide sequence ID" value="NZ_RZNZ01000005.1"/>
</dbReference>
<feature type="transmembrane region" description="Helical" evidence="2">
    <location>
        <begin position="322"/>
        <end position="339"/>
    </location>
</feature>
<feature type="transmembrane region" description="Helical" evidence="2">
    <location>
        <begin position="580"/>
        <end position="602"/>
    </location>
</feature>
<organism evidence="4 5">
    <name type="scientific">Bifidobacterium vespertilionis</name>
    <dbReference type="NCBI Taxonomy" id="2562524"/>
    <lineage>
        <taxon>Bacteria</taxon>
        <taxon>Bacillati</taxon>
        <taxon>Actinomycetota</taxon>
        <taxon>Actinomycetes</taxon>
        <taxon>Bifidobacteriales</taxon>
        <taxon>Bifidobacteriaceae</taxon>
        <taxon>Bifidobacterium</taxon>
    </lineage>
</organism>
<dbReference type="Proteomes" id="UP000345527">
    <property type="component" value="Unassembled WGS sequence"/>
</dbReference>
<feature type="transmembrane region" description="Helical" evidence="2">
    <location>
        <begin position="371"/>
        <end position="387"/>
    </location>
</feature>
<keyword evidence="2" id="KW-0812">Transmembrane</keyword>
<evidence type="ECO:0000256" key="2">
    <source>
        <dbReference type="SAM" id="Phobius"/>
    </source>
</evidence>
<keyword evidence="2" id="KW-1133">Transmembrane helix</keyword>
<sequence length="679" mass="72827">MASMIRVGEPTGTQGAANAVAAAKEAARIAAETAGKIGGIGTVGGGPLGGVAGGLTGLLIFAVVLYCMIRVVRGSLAGTIDRRTHWFAGPIAALLSGCLMIGRNLYLTDMGGWTSAGTWMGMILAIPGLWAIVAVAIDWLTGAASRIASAEAGTAATAANQVTTKQAITNQTAAARTTTARRLAAYRTIGTGKLLIALWIVILAVWLIGFLGAFPGIYGYDAIYQVRMYYLGGGNVNNHHPIVHTYLLGWCVATIGERLLGSAAAGLAVYCVLQMLAMSLIYAYISARLNRLSGPVASLISAAFFAFVPYHMILAFSATKDSLFAAFFALGVFQTYAIARRIQADRHARIPVATWVGYGCVLFAGCLLRNNALYAIVVLLVFAAILLRSQWKGFLATLLAIVVAWGLFTGPVYRVLSVQKEGAAAMLSVPAQQLARAALLNADEIGAEDMRQIKEYMPTVETYQARISDHVVFPFNNAKYAEDKGAFYRLWARVGKAAPGTYLDAFLLLNAGNWYPDMGYPVPDGYHPYLEYGFPGNEDAYNAHKDDADGDSWIFVPMQPKSQWVSEQLSGFARGDWQTVPGAVLLCNPGAYIWLILIAAAVMVRRRRYVMLLPLALMTLYWGTLLLAPTILFRYSYALAAALPVLVGLMCGDSGRSGTETGGKRADDRFGGSPRSERL</sequence>
<evidence type="ECO:0000313" key="6">
    <source>
        <dbReference type="Proteomes" id="UP000374630"/>
    </source>
</evidence>
<reference evidence="5 6" key="1">
    <citation type="journal article" date="2019" name="Syst. Appl. Microbiol.">
        <title>Characterization of Bifidobacterium species in feaces of the Egyptian fruit bat: Description of B. vespertilionis sp. nov. and B. rousetti sp. nov.</title>
        <authorList>
            <person name="Modesto M."/>
            <person name="Satti M."/>
            <person name="Watanabe K."/>
            <person name="Puglisi E."/>
            <person name="Morelli L."/>
            <person name="Huang C.-H."/>
            <person name="Liou J.-S."/>
            <person name="Miyashita M."/>
            <person name="Tamura T."/>
            <person name="Saito S."/>
            <person name="Mori K."/>
            <person name="Huang L."/>
            <person name="Sciavilla P."/>
            <person name="Sandri C."/>
            <person name="Spiezio C."/>
            <person name="Vitali F."/>
            <person name="Cavalieri D."/>
            <person name="Perpetuini G."/>
            <person name="Tofalo R."/>
            <person name="Bonetti A."/>
            <person name="Arita M."/>
            <person name="Mattarelli P."/>
        </authorList>
    </citation>
    <scope>NUCLEOTIDE SEQUENCE [LARGE SCALE GENOMIC DNA]</scope>
    <source>
        <strain evidence="3 6">RST16</strain>
        <strain evidence="4 5">RST8</strain>
    </source>
</reference>
<dbReference type="Proteomes" id="UP000374630">
    <property type="component" value="Unassembled WGS sequence"/>
</dbReference>
<dbReference type="Pfam" id="PF19484">
    <property type="entry name" value="DUF6020"/>
    <property type="match status" value="1"/>
</dbReference>
<evidence type="ECO:0000313" key="3">
    <source>
        <dbReference type="EMBL" id="KAA8821168.1"/>
    </source>
</evidence>
<evidence type="ECO:0008006" key="7">
    <source>
        <dbReference type="Google" id="ProtNLM"/>
    </source>
</evidence>
<evidence type="ECO:0000313" key="5">
    <source>
        <dbReference type="Proteomes" id="UP000345527"/>
    </source>
</evidence>
<feature type="transmembrane region" description="Helical" evidence="2">
    <location>
        <begin position="394"/>
        <end position="413"/>
    </location>
</feature>
<dbReference type="EMBL" id="RZNZ01000005">
    <property type="protein sequence ID" value="KAA8821168.1"/>
    <property type="molecule type" value="Genomic_DNA"/>
</dbReference>
<accession>A0A5J5DW70</accession>
<evidence type="ECO:0000313" key="4">
    <source>
        <dbReference type="EMBL" id="KAA8821461.1"/>
    </source>
</evidence>
<evidence type="ECO:0000256" key="1">
    <source>
        <dbReference type="SAM" id="MobiDB-lite"/>
    </source>
</evidence>
<dbReference type="EMBL" id="RZOA01000029">
    <property type="protein sequence ID" value="KAA8821461.1"/>
    <property type="molecule type" value="Genomic_DNA"/>
</dbReference>
<feature type="transmembrane region" description="Helical" evidence="2">
    <location>
        <begin position="84"/>
        <end position="106"/>
    </location>
</feature>
<keyword evidence="2" id="KW-0472">Membrane</keyword>
<proteinExistence type="predicted"/>
<feature type="region of interest" description="Disordered" evidence="1">
    <location>
        <begin position="656"/>
        <end position="679"/>
    </location>
</feature>
<feature type="transmembrane region" description="Helical" evidence="2">
    <location>
        <begin position="118"/>
        <end position="140"/>
    </location>
</feature>
<feature type="transmembrane region" description="Helical" evidence="2">
    <location>
        <begin position="263"/>
        <end position="284"/>
    </location>
</feature>
<protein>
    <recommendedName>
        <fullName evidence="7">Glycosyltransferase RgtA/B/C/D-like domain-containing protein</fullName>
    </recommendedName>
</protein>
<feature type="compositionally biased region" description="Basic and acidic residues" evidence="1">
    <location>
        <begin position="662"/>
        <end position="679"/>
    </location>
</feature>
<feature type="transmembrane region" description="Helical" evidence="2">
    <location>
        <begin position="609"/>
        <end position="628"/>
    </location>
</feature>
<feature type="transmembrane region" description="Helical" evidence="2">
    <location>
        <begin position="51"/>
        <end position="72"/>
    </location>
</feature>
<name>A0A5J5DW70_9BIFI</name>
<dbReference type="OrthoDB" id="3242781at2"/>